<protein>
    <submittedName>
        <fullName evidence="1">Uncharacterized protein</fullName>
    </submittedName>
</protein>
<dbReference type="Proteomes" id="UP000320762">
    <property type="component" value="Unassembled WGS sequence"/>
</dbReference>
<evidence type="ECO:0000313" key="2">
    <source>
        <dbReference type="Proteomes" id="UP000320762"/>
    </source>
</evidence>
<comment type="caution">
    <text evidence="1">The sequence shown here is derived from an EMBL/GenBank/DDBJ whole genome shotgun (WGS) entry which is preliminary data.</text>
</comment>
<dbReference type="AlphaFoldDB" id="A0A550C5B3"/>
<organism evidence="1 2">
    <name type="scientific">Schizophyllum amplum</name>
    <dbReference type="NCBI Taxonomy" id="97359"/>
    <lineage>
        <taxon>Eukaryota</taxon>
        <taxon>Fungi</taxon>
        <taxon>Dikarya</taxon>
        <taxon>Basidiomycota</taxon>
        <taxon>Agaricomycotina</taxon>
        <taxon>Agaricomycetes</taxon>
        <taxon>Agaricomycetidae</taxon>
        <taxon>Agaricales</taxon>
        <taxon>Schizophyllaceae</taxon>
        <taxon>Schizophyllum</taxon>
    </lineage>
</organism>
<reference evidence="1 2" key="1">
    <citation type="journal article" date="2019" name="New Phytol.">
        <title>Comparative genomics reveals unique wood-decay strategies and fruiting body development in the Schizophyllaceae.</title>
        <authorList>
            <person name="Almasi E."/>
            <person name="Sahu N."/>
            <person name="Krizsan K."/>
            <person name="Balint B."/>
            <person name="Kovacs G.M."/>
            <person name="Kiss B."/>
            <person name="Cseklye J."/>
            <person name="Drula E."/>
            <person name="Henrissat B."/>
            <person name="Nagy I."/>
            <person name="Chovatia M."/>
            <person name="Adam C."/>
            <person name="LaButti K."/>
            <person name="Lipzen A."/>
            <person name="Riley R."/>
            <person name="Grigoriev I.V."/>
            <person name="Nagy L.G."/>
        </authorList>
    </citation>
    <scope>NUCLEOTIDE SEQUENCE [LARGE SCALE GENOMIC DNA]</scope>
    <source>
        <strain evidence="1 2">NL-1724</strain>
    </source>
</reference>
<keyword evidence="2" id="KW-1185">Reference proteome</keyword>
<sequence>MESTSEPWEHVKAELKALRVTETDVDRVTQLNNSSITPMACATAVGTTALPALPSSRPSSDPIDLRRITISLVQRRHHAIAYRAAGKSDGKRYLQQADQQLRHRLSLYLQWTGNTGIIYSCRFGIEDGELKIFVHRNQIGGKPVEYLYAPQTI</sequence>
<proteinExistence type="predicted"/>
<gene>
    <name evidence="1" type="ORF">BD626DRAFT_506127</name>
</gene>
<accession>A0A550C5B3</accession>
<name>A0A550C5B3_9AGAR</name>
<dbReference type="EMBL" id="VDMD01000024">
    <property type="protein sequence ID" value="TRM59994.1"/>
    <property type="molecule type" value="Genomic_DNA"/>
</dbReference>
<evidence type="ECO:0000313" key="1">
    <source>
        <dbReference type="EMBL" id="TRM59994.1"/>
    </source>
</evidence>